<dbReference type="NCBIfam" id="TIGR00983">
    <property type="entry name" value="3a0801s02tim23"/>
    <property type="match status" value="1"/>
</dbReference>
<organism evidence="10 11">
    <name type="scientific">Discina gigas</name>
    <dbReference type="NCBI Taxonomy" id="1032678"/>
    <lineage>
        <taxon>Eukaryota</taxon>
        <taxon>Fungi</taxon>
        <taxon>Dikarya</taxon>
        <taxon>Ascomycota</taxon>
        <taxon>Pezizomycotina</taxon>
        <taxon>Pezizomycetes</taxon>
        <taxon>Pezizales</taxon>
        <taxon>Discinaceae</taxon>
        <taxon>Discina</taxon>
    </lineage>
</organism>
<comment type="function">
    <text evidence="8">Essential component of the TIM23 complex, a complex that mediates the translocation of transit peptide-containing proteins across the mitochondrial inner membrane.</text>
</comment>
<evidence type="ECO:0000313" key="11">
    <source>
        <dbReference type="Proteomes" id="UP001447188"/>
    </source>
</evidence>
<evidence type="ECO:0000256" key="2">
    <source>
        <dbReference type="ARBA" id="ARBA00008444"/>
    </source>
</evidence>
<evidence type="ECO:0000256" key="3">
    <source>
        <dbReference type="ARBA" id="ARBA00022692"/>
    </source>
</evidence>
<comment type="similarity">
    <text evidence="2 8">Belongs to the Tim17/Tim22/Tim23 family.</text>
</comment>
<keyword evidence="5" id="KW-1133">Transmembrane helix</keyword>
<sequence length="230" mass="23557">MSGFWNIFTGKRPSTASPPSLPSSQSTAHPPDSGDSAPTTTFAAHPTAFDPSTVADLSSFLGPASLDPSVLHPLAGLNQGLSYLDLEDTVLSGSHSALPSRGWSDDLCYGTGTTYLVALATGGIWGLTEGLRKSPSGAPPRLKLNAVLNAMTRRGPFLGNSAGVLAMVYNGVNSTIGHVRGKHDTANSIVSGAITGAVFKSTRGVRPVVWSSVLVATAAGVWSVGSKVVL</sequence>
<keyword evidence="3" id="KW-0812">Transmembrane</keyword>
<evidence type="ECO:0000256" key="6">
    <source>
        <dbReference type="ARBA" id="ARBA00023128"/>
    </source>
</evidence>
<evidence type="ECO:0000256" key="1">
    <source>
        <dbReference type="ARBA" id="ARBA00004448"/>
    </source>
</evidence>
<dbReference type="PANTHER" id="PTHR15371:SF0">
    <property type="entry name" value="SD19278P"/>
    <property type="match status" value="1"/>
</dbReference>
<evidence type="ECO:0000313" key="10">
    <source>
        <dbReference type="EMBL" id="KAL0633830.1"/>
    </source>
</evidence>
<feature type="region of interest" description="Disordered" evidence="9">
    <location>
        <begin position="8"/>
        <end position="45"/>
    </location>
</feature>
<proteinExistence type="inferred from homology"/>
<dbReference type="InterPro" id="IPR045238">
    <property type="entry name" value="Tim23-like"/>
</dbReference>
<dbReference type="PANTHER" id="PTHR15371">
    <property type="entry name" value="TIM23"/>
    <property type="match status" value="1"/>
</dbReference>
<protein>
    <recommendedName>
        <fullName evidence="8">Mitochondrial import inner membrane translocase subunit TIM23</fullName>
    </recommendedName>
</protein>
<reference evidence="10 11" key="1">
    <citation type="submission" date="2024-02" db="EMBL/GenBank/DDBJ databases">
        <title>Discinaceae phylogenomics.</title>
        <authorList>
            <person name="Dirks A.C."/>
            <person name="James T.Y."/>
        </authorList>
    </citation>
    <scope>NUCLEOTIDE SEQUENCE [LARGE SCALE GENOMIC DNA]</scope>
    <source>
        <strain evidence="10 11">ACD0624</strain>
    </source>
</reference>
<dbReference type="EMBL" id="JBBBZM010000112">
    <property type="protein sequence ID" value="KAL0633830.1"/>
    <property type="molecule type" value="Genomic_DNA"/>
</dbReference>
<evidence type="ECO:0000256" key="7">
    <source>
        <dbReference type="ARBA" id="ARBA00023136"/>
    </source>
</evidence>
<accession>A0ABR3GD30</accession>
<comment type="subcellular location">
    <subcellularLocation>
        <location evidence="1 8">Mitochondrion inner membrane</location>
        <topology evidence="1 8">Multi-pass membrane protein</topology>
    </subcellularLocation>
</comment>
<evidence type="ECO:0000256" key="4">
    <source>
        <dbReference type="ARBA" id="ARBA00022792"/>
    </source>
</evidence>
<comment type="subunit">
    <text evidence="8">Component of the TIM23 complex, at least composed of TIM23, TIM17, TIM50 and TIM21.</text>
</comment>
<gene>
    <name evidence="10" type="primary">TIM23_2</name>
    <name evidence="10" type="ORF">Q9L58_007262</name>
</gene>
<evidence type="ECO:0000256" key="5">
    <source>
        <dbReference type="ARBA" id="ARBA00022989"/>
    </source>
</evidence>
<keyword evidence="7" id="KW-0472">Membrane</keyword>
<evidence type="ECO:0000256" key="8">
    <source>
        <dbReference type="RuleBase" id="RU364003"/>
    </source>
</evidence>
<keyword evidence="4 8" id="KW-0999">Mitochondrion inner membrane</keyword>
<dbReference type="InterPro" id="IPR005681">
    <property type="entry name" value="Tim23"/>
</dbReference>
<keyword evidence="8" id="KW-0653">Protein transport</keyword>
<dbReference type="Pfam" id="PF02466">
    <property type="entry name" value="Tim17"/>
    <property type="match status" value="1"/>
</dbReference>
<keyword evidence="8" id="KW-0813">Transport</keyword>
<feature type="compositionally biased region" description="Low complexity" evidence="9">
    <location>
        <begin position="13"/>
        <end position="28"/>
    </location>
</feature>
<keyword evidence="8" id="KW-0811">Translocation</keyword>
<evidence type="ECO:0000256" key="9">
    <source>
        <dbReference type="SAM" id="MobiDB-lite"/>
    </source>
</evidence>
<name>A0ABR3GD30_9PEZI</name>
<keyword evidence="11" id="KW-1185">Reference proteome</keyword>
<dbReference type="Proteomes" id="UP001447188">
    <property type="component" value="Unassembled WGS sequence"/>
</dbReference>
<comment type="caution">
    <text evidence="10">The sequence shown here is derived from an EMBL/GenBank/DDBJ whole genome shotgun (WGS) entry which is preliminary data.</text>
</comment>
<keyword evidence="6 8" id="KW-0496">Mitochondrion</keyword>